<dbReference type="EMBL" id="BOOI01000068">
    <property type="protein sequence ID" value="GIH87815.1"/>
    <property type="molecule type" value="Genomic_DNA"/>
</dbReference>
<keyword evidence="2" id="KW-1185">Reference proteome</keyword>
<dbReference type="AlphaFoldDB" id="A0A8J3WFU6"/>
<dbReference type="RefSeq" id="WP_189243619.1">
    <property type="nucleotide sequence ID" value="NZ_BMQP01000045.1"/>
</dbReference>
<dbReference type="Proteomes" id="UP000655044">
    <property type="component" value="Unassembled WGS sequence"/>
</dbReference>
<dbReference type="InterPro" id="IPR031009">
    <property type="entry name" value="Tcm_partner"/>
</dbReference>
<sequence length="401" mass="44599">MATGTSGGLLVNLDENAQSLFKHELLSHYLETFTSMTGSTAPGRRVVVLDGFAGRGRYPDGRPASAERILQGMVKQRKFRNISAYFVEKDPSDYGVLTEVVAEYAAQGVNGVALRGKVEEHLDKVVTEARGVPLFLFLDPCGAGLRFERLVSVLAGPRAGRRPVTEALLNFSAELSRRVAGVMCAGERKEQRAMDATCGGTWWRQTAEEALEKAPRDLAGKPSFEPVAHAIVERYAHLLAEATDMHPATVPVHRRLGQQPVYHLIFFTRSEYGLWVFAHATALARQAWLRHLGKLDDERDVPALITHTAMKEDLIDQEEAIARSIIAGNLRNLLRRHDCFRLVTQTREVFGEAYGVATEDSVRHVVMELYAAGELRVGRSERPPPQNIRTREMVITRPPGR</sequence>
<evidence type="ECO:0008006" key="3">
    <source>
        <dbReference type="Google" id="ProtNLM"/>
    </source>
</evidence>
<dbReference type="NCBIfam" id="TIGR04474">
    <property type="entry name" value="tcm_partner"/>
    <property type="match status" value="1"/>
</dbReference>
<organism evidence="1 2">
    <name type="scientific">Planobispora rosea</name>
    <dbReference type="NCBI Taxonomy" id="35762"/>
    <lineage>
        <taxon>Bacteria</taxon>
        <taxon>Bacillati</taxon>
        <taxon>Actinomycetota</taxon>
        <taxon>Actinomycetes</taxon>
        <taxon>Streptosporangiales</taxon>
        <taxon>Streptosporangiaceae</taxon>
        <taxon>Planobispora</taxon>
    </lineage>
</organism>
<name>A0A8J3WFU6_PLARO</name>
<accession>A0A8J3WFU6</accession>
<evidence type="ECO:0000313" key="1">
    <source>
        <dbReference type="EMBL" id="GIH87815.1"/>
    </source>
</evidence>
<evidence type="ECO:0000313" key="2">
    <source>
        <dbReference type="Proteomes" id="UP000655044"/>
    </source>
</evidence>
<proteinExistence type="predicted"/>
<comment type="caution">
    <text evidence="1">The sequence shown here is derived from an EMBL/GenBank/DDBJ whole genome shotgun (WGS) entry which is preliminary data.</text>
</comment>
<gene>
    <name evidence="1" type="ORF">Pro02_62230</name>
</gene>
<reference evidence="1" key="1">
    <citation type="submission" date="2021-01" db="EMBL/GenBank/DDBJ databases">
        <title>Whole genome shotgun sequence of Planobispora rosea NBRC 15558.</title>
        <authorList>
            <person name="Komaki H."/>
            <person name="Tamura T."/>
        </authorList>
    </citation>
    <scope>NUCLEOTIDE SEQUENCE</scope>
    <source>
        <strain evidence="1">NBRC 15558</strain>
    </source>
</reference>
<protein>
    <recommendedName>
        <fullName evidence="3">Three-Cys-motif partner protein TcmP</fullName>
    </recommendedName>
</protein>